<keyword evidence="2" id="KW-1185">Reference proteome</keyword>
<sequence length="149" mass="17973">MKRRKTLADENREFYEELKNDKTIIKSNPNEMIEDIFENFNSDYEENSEIQNEENDLYLEKLKIEIIGNNTFITSEYDFFKIEINQIGELLNYEINHQKINEAEKKLNSKEIDSEEFTDFFLANSINYKGKKYMIVGEKVEIYIDFEFE</sequence>
<accession>A0ABR7J2R6</accession>
<dbReference type="Proteomes" id="UP000605990">
    <property type="component" value="Unassembled WGS sequence"/>
</dbReference>
<comment type="caution">
    <text evidence="1">The sequence shown here is derived from an EMBL/GenBank/DDBJ whole genome shotgun (WGS) entry which is preliminary data.</text>
</comment>
<dbReference type="RefSeq" id="WP_166131709.1">
    <property type="nucleotide sequence ID" value="NZ_JAANOQ010000014.1"/>
</dbReference>
<evidence type="ECO:0000313" key="2">
    <source>
        <dbReference type="Proteomes" id="UP000605990"/>
    </source>
</evidence>
<name>A0ABR7J2R6_9FLAO</name>
<reference evidence="1 2" key="1">
    <citation type="submission" date="2020-08" db="EMBL/GenBank/DDBJ databases">
        <title>Description of novel Flavobacterium F-408 isolate.</title>
        <authorList>
            <person name="Saticioglu I.B."/>
            <person name="Duman M."/>
            <person name="Altun S."/>
        </authorList>
    </citation>
    <scope>NUCLEOTIDE SEQUENCE [LARGE SCALE GENOMIC DNA]</scope>
    <source>
        <strain evidence="1 2">F-408</strain>
    </source>
</reference>
<gene>
    <name evidence="1" type="ORF">H8R27_15135</name>
</gene>
<organism evidence="1 2">
    <name type="scientific">Flavobacterium bernardetii</name>
    <dbReference type="NCBI Taxonomy" id="2813823"/>
    <lineage>
        <taxon>Bacteria</taxon>
        <taxon>Pseudomonadati</taxon>
        <taxon>Bacteroidota</taxon>
        <taxon>Flavobacteriia</taxon>
        <taxon>Flavobacteriales</taxon>
        <taxon>Flavobacteriaceae</taxon>
        <taxon>Flavobacterium</taxon>
    </lineage>
</organism>
<evidence type="ECO:0000313" key="1">
    <source>
        <dbReference type="EMBL" id="MBC5836223.1"/>
    </source>
</evidence>
<proteinExistence type="predicted"/>
<dbReference type="EMBL" id="JACRUN010000014">
    <property type="protein sequence ID" value="MBC5836223.1"/>
    <property type="molecule type" value="Genomic_DNA"/>
</dbReference>
<protein>
    <submittedName>
        <fullName evidence="1">Uncharacterized protein</fullName>
    </submittedName>
</protein>